<evidence type="ECO:0000256" key="3">
    <source>
        <dbReference type="PROSITE-ProRule" id="PRU00182"/>
    </source>
</evidence>
<dbReference type="InterPro" id="IPR047048">
    <property type="entry name" value="TlyA"/>
</dbReference>
<comment type="similarity">
    <text evidence="2">Belongs to the TlyA family.</text>
</comment>
<dbReference type="PANTHER" id="PTHR32319">
    <property type="entry name" value="BACTERIAL HEMOLYSIN-LIKE PROTEIN"/>
    <property type="match status" value="1"/>
</dbReference>
<evidence type="ECO:0000256" key="1">
    <source>
        <dbReference type="ARBA" id="ARBA00022884"/>
    </source>
</evidence>
<dbReference type="AlphaFoldDB" id="N0B341"/>
<dbReference type="GO" id="GO:0003723">
    <property type="term" value="F:RNA binding"/>
    <property type="evidence" value="ECO:0007669"/>
    <property type="project" value="UniProtKB-KW"/>
</dbReference>
<dbReference type="GO" id="GO:0008168">
    <property type="term" value="F:methyltransferase activity"/>
    <property type="evidence" value="ECO:0007669"/>
    <property type="project" value="InterPro"/>
</dbReference>
<accession>N0B341</accession>
<dbReference type="Pfam" id="PF01479">
    <property type="entry name" value="S4"/>
    <property type="match status" value="1"/>
</dbReference>
<dbReference type="NCBIfam" id="TIGR00478">
    <property type="entry name" value="tly"/>
    <property type="match status" value="1"/>
</dbReference>
<dbReference type="Gene3D" id="3.10.290.10">
    <property type="entry name" value="RNA-binding S4 domain"/>
    <property type="match status" value="1"/>
</dbReference>
<gene>
    <name evidence="5" type="ORF">HYPDE_28643</name>
</gene>
<dbReference type="Proteomes" id="UP000005952">
    <property type="component" value="Chromosome"/>
</dbReference>
<protein>
    <submittedName>
        <fullName evidence="5">Hemolysin A</fullName>
    </submittedName>
</protein>
<evidence type="ECO:0000256" key="2">
    <source>
        <dbReference type="ARBA" id="ARBA00029460"/>
    </source>
</evidence>
<dbReference type="PROSITE" id="PS50889">
    <property type="entry name" value="S4"/>
    <property type="match status" value="1"/>
</dbReference>
<dbReference type="SUPFAM" id="SSF53335">
    <property type="entry name" value="S-adenosyl-L-methionine-dependent methyltransferases"/>
    <property type="match status" value="1"/>
</dbReference>
<evidence type="ECO:0000313" key="5">
    <source>
        <dbReference type="EMBL" id="AGK57408.1"/>
    </source>
</evidence>
<dbReference type="HOGENOM" id="CLU_058015_1_0_5"/>
<dbReference type="InterPro" id="IPR004538">
    <property type="entry name" value="Hemolysin_A/TlyA"/>
</dbReference>
<dbReference type="eggNOG" id="COG1189">
    <property type="taxonomic scope" value="Bacteria"/>
</dbReference>
<evidence type="ECO:0000313" key="6">
    <source>
        <dbReference type="Proteomes" id="UP000005952"/>
    </source>
</evidence>
<dbReference type="PANTHER" id="PTHR32319:SF0">
    <property type="entry name" value="BACTERIAL HEMOLYSIN-LIKE PROTEIN"/>
    <property type="match status" value="1"/>
</dbReference>
<reference evidence="5 6" key="1">
    <citation type="journal article" date="2013" name="Genome Announc.">
        <title>Genome sequences for three denitrifying bacterial strains isolated from a uranium- and nitrate-contaminated subsurface environment.</title>
        <authorList>
            <person name="Venkatramanan R."/>
            <person name="Prakash O."/>
            <person name="Woyke T."/>
            <person name="Chain P."/>
            <person name="Goodwin L.A."/>
            <person name="Watson D."/>
            <person name="Brooks S."/>
            <person name="Kostka J.E."/>
            <person name="Green S.J."/>
        </authorList>
    </citation>
    <scope>NUCLEOTIDE SEQUENCE [LARGE SCALE GENOMIC DNA]</scope>
    <source>
        <strain evidence="5 6">1NES1</strain>
    </source>
</reference>
<proteinExistence type="inferred from homology"/>
<dbReference type="EMBL" id="CP005587">
    <property type="protein sequence ID" value="AGK57408.1"/>
    <property type="molecule type" value="Genomic_DNA"/>
</dbReference>
<sequence>MNSLQFAPPNSQEMGREATIFNDDEPANAMRLDLALVARGLAPSRARAQDLIRRGFVRVAGKSYNKPAFEVAPSQVVELSAEAPAYVSRGAEKLAAALDRFGFDPAGVVVLDVGASTGGFTEVLLERGAACVFAVDVGSSQLHEKLKADPRVVSLENCDARELSRAQVPVLTGAIVIDVSFISVTKVLENILPLASDSAWLVVLVKPQFEVGRKRVGSGGIVRDEAARRGAVDAVRERLLNQPGWRIIDEMESPILGGSGNVEYLIGARHDVG</sequence>
<dbReference type="CDD" id="cd00165">
    <property type="entry name" value="S4"/>
    <property type="match status" value="1"/>
</dbReference>
<dbReference type="InterPro" id="IPR029063">
    <property type="entry name" value="SAM-dependent_MTases_sf"/>
</dbReference>
<dbReference type="InterPro" id="IPR002942">
    <property type="entry name" value="S4_RNA-bd"/>
</dbReference>
<dbReference type="KEGG" id="hdt:HYPDE_28643"/>
<dbReference type="STRING" id="670307.HYPDE_28643"/>
<dbReference type="Pfam" id="PF01728">
    <property type="entry name" value="FtsJ"/>
    <property type="match status" value="1"/>
</dbReference>
<dbReference type="InterPro" id="IPR002877">
    <property type="entry name" value="RNA_MeTrfase_FtsJ_dom"/>
</dbReference>
<dbReference type="SUPFAM" id="SSF55174">
    <property type="entry name" value="Alpha-L RNA-binding motif"/>
    <property type="match status" value="1"/>
</dbReference>
<dbReference type="InterPro" id="IPR036986">
    <property type="entry name" value="S4_RNA-bd_sf"/>
</dbReference>
<organism evidence="5 6">
    <name type="scientific">Hyphomicrobium denitrificans 1NES1</name>
    <dbReference type="NCBI Taxonomy" id="670307"/>
    <lineage>
        <taxon>Bacteria</taxon>
        <taxon>Pseudomonadati</taxon>
        <taxon>Pseudomonadota</taxon>
        <taxon>Alphaproteobacteria</taxon>
        <taxon>Hyphomicrobiales</taxon>
        <taxon>Hyphomicrobiaceae</taxon>
        <taxon>Hyphomicrobium</taxon>
    </lineage>
</organism>
<dbReference type="SMART" id="SM00363">
    <property type="entry name" value="S4"/>
    <property type="match status" value="1"/>
</dbReference>
<keyword evidence="6" id="KW-1185">Reference proteome</keyword>
<feature type="domain" description="RNA-binding S4" evidence="4">
    <location>
        <begin position="30"/>
        <end position="95"/>
    </location>
</feature>
<dbReference type="GO" id="GO:0032259">
    <property type="term" value="P:methylation"/>
    <property type="evidence" value="ECO:0007669"/>
    <property type="project" value="InterPro"/>
</dbReference>
<keyword evidence="1 3" id="KW-0694">RNA-binding</keyword>
<dbReference type="PIRSF" id="PIRSF005578">
    <property type="entry name" value="TlyA"/>
    <property type="match status" value="1"/>
</dbReference>
<dbReference type="CDD" id="cd02440">
    <property type="entry name" value="AdoMet_MTases"/>
    <property type="match status" value="1"/>
</dbReference>
<evidence type="ECO:0000259" key="4">
    <source>
        <dbReference type="SMART" id="SM00363"/>
    </source>
</evidence>
<name>N0B341_9HYPH</name>
<dbReference type="Gene3D" id="3.40.50.150">
    <property type="entry name" value="Vaccinia Virus protein VP39"/>
    <property type="match status" value="1"/>
</dbReference>